<sequence>MNKMERFSVVHPPKLNIKLLILRYGGGNRFEHTQKEDSNINGHETPQHCVPQSSFSDSVLCLCTNALLSTPSISDSQGPDTETETVVSSEDLRAGSWGSEAPLCSEEVKYSRSSAVLFCTWIQTHKGKHHLVDSERSTDGNCTSVGPEV</sequence>
<gene>
    <name evidence="2" type="ORF">DNTS_024831</name>
</gene>
<feature type="region of interest" description="Disordered" evidence="1">
    <location>
        <begin position="72"/>
        <end position="92"/>
    </location>
</feature>
<dbReference type="Proteomes" id="UP000316079">
    <property type="component" value="Unassembled WGS sequence"/>
</dbReference>
<organism evidence="2 3">
    <name type="scientific">Danionella cerebrum</name>
    <dbReference type="NCBI Taxonomy" id="2873325"/>
    <lineage>
        <taxon>Eukaryota</taxon>
        <taxon>Metazoa</taxon>
        <taxon>Chordata</taxon>
        <taxon>Craniata</taxon>
        <taxon>Vertebrata</taxon>
        <taxon>Euteleostomi</taxon>
        <taxon>Actinopterygii</taxon>
        <taxon>Neopterygii</taxon>
        <taxon>Teleostei</taxon>
        <taxon>Ostariophysi</taxon>
        <taxon>Cypriniformes</taxon>
        <taxon>Danionidae</taxon>
        <taxon>Danioninae</taxon>
        <taxon>Danionella</taxon>
    </lineage>
</organism>
<evidence type="ECO:0000313" key="3">
    <source>
        <dbReference type="Proteomes" id="UP000316079"/>
    </source>
</evidence>
<dbReference type="AlphaFoldDB" id="A0A553QRZ4"/>
<evidence type="ECO:0000256" key="1">
    <source>
        <dbReference type="SAM" id="MobiDB-lite"/>
    </source>
</evidence>
<comment type="caution">
    <text evidence="2">The sequence shown here is derived from an EMBL/GenBank/DDBJ whole genome shotgun (WGS) entry which is preliminary data.</text>
</comment>
<name>A0A553QRZ4_9TELE</name>
<evidence type="ECO:0000313" key="2">
    <source>
        <dbReference type="EMBL" id="TRY92751.1"/>
    </source>
</evidence>
<proteinExistence type="predicted"/>
<dbReference type="EMBL" id="SRMA01025597">
    <property type="protein sequence ID" value="TRY92751.1"/>
    <property type="molecule type" value="Genomic_DNA"/>
</dbReference>
<accession>A0A553QRZ4</accession>
<reference evidence="2 3" key="1">
    <citation type="journal article" date="2019" name="Sci. Data">
        <title>Hybrid genome assembly and annotation of Danionella translucida.</title>
        <authorList>
            <person name="Kadobianskyi M."/>
            <person name="Schulze L."/>
            <person name="Schuelke M."/>
            <person name="Judkewitz B."/>
        </authorList>
    </citation>
    <scope>NUCLEOTIDE SEQUENCE [LARGE SCALE GENOMIC DNA]</scope>
    <source>
        <strain evidence="2 3">Bolton</strain>
    </source>
</reference>
<dbReference type="OrthoDB" id="8545036at2759"/>
<protein>
    <submittedName>
        <fullName evidence="2">Uncharacterized protein</fullName>
    </submittedName>
</protein>
<keyword evidence="3" id="KW-1185">Reference proteome</keyword>
<feature type="compositionally biased region" description="Polar residues" evidence="1">
    <location>
        <begin position="72"/>
        <end position="88"/>
    </location>
</feature>